<organism evidence="1 2">
    <name type="scientific">Alkalibacillus silvisoli</name>
    <dbReference type="NCBI Taxonomy" id="392823"/>
    <lineage>
        <taxon>Bacteria</taxon>
        <taxon>Bacillati</taxon>
        <taxon>Bacillota</taxon>
        <taxon>Bacilli</taxon>
        <taxon>Bacillales</taxon>
        <taxon>Bacillaceae</taxon>
        <taxon>Alkalibacillus</taxon>
    </lineage>
</organism>
<sequence>MVHHTKGHNYELCKNHMKQHVLVETTTGDQVEGYVIDLDDEHVHLVVPSHQIPELPVRFGGPFGGYGGYGGYGHYGYGYPPQGYGLSRLIIPLTFVAALSLLPW</sequence>
<accession>A0ABN0ZPZ5</accession>
<dbReference type="EMBL" id="BAAACZ010000007">
    <property type="protein sequence ID" value="GAA0454985.1"/>
    <property type="molecule type" value="Genomic_DNA"/>
</dbReference>
<reference evidence="1 2" key="1">
    <citation type="journal article" date="2019" name="Int. J. Syst. Evol. Microbiol.">
        <title>The Global Catalogue of Microorganisms (GCM) 10K type strain sequencing project: providing services to taxonomists for standard genome sequencing and annotation.</title>
        <authorList>
            <consortium name="The Broad Institute Genomics Platform"/>
            <consortium name="The Broad Institute Genome Sequencing Center for Infectious Disease"/>
            <person name="Wu L."/>
            <person name="Ma J."/>
        </authorList>
    </citation>
    <scope>NUCLEOTIDE SEQUENCE [LARGE SCALE GENOMIC DNA]</scope>
    <source>
        <strain evidence="1 2">JCM 14193</strain>
    </source>
</reference>
<comment type="caution">
    <text evidence="1">The sequence shown here is derived from an EMBL/GenBank/DDBJ whole genome shotgun (WGS) entry which is preliminary data.</text>
</comment>
<dbReference type="RefSeq" id="WP_343781875.1">
    <property type="nucleotide sequence ID" value="NZ_BAAACZ010000007.1"/>
</dbReference>
<protein>
    <submittedName>
        <fullName evidence="1">Uncharacterized protein</fullName>
    </submittedName>
</protein>
<proteinExistence type="predicted"/>
<name>A0ABN0ZPZ5_9BACI</name>
<evidence type="ECO:0000313" key="1">
    <source>
        <dbReference type="EMBL" id="GAA0454985.1"/>
    </source>
</evidence>
<evidence type="ECO:0000313" key="2">
    <source>
        <dbReference type="Proteomes" id="UP001500740"/>
    </source>
</evidence>
<keyword evidence="2" id="KW-1185">Reference proteome</keyword>
<gene>
    <name evidence="1" type="ORF">GCM10008935_07300</name>
</gene>
<dbReference type="Proteomes" id="UP001500740">
    <property type="component" value="Unassembled WGS sequence"/>
</dbReference>